<reference evidence="2 3" key="1">
    <citation type="submission" date="2016-10" db="EMBL/GenBank/DDBJ databases">
        <title>Comparative genome analysis of multiple Pseudomonas spp. focuses on biocontrol and plant growth promoting traits.</title>
        <authorList>
            <person name="Tao X.-Y."/>
            <person name="Taylor C.G."/>
        </authorList>
    </citation>
    <scope>NUCLEOTIDE SEQUENCE [LARGE SCALE GENOMIC DNA]</scope>
    <source>
        <strain evidence="2 3">38D4</strain>
    </source>
</reference>
<dbReference type="GO" id="GO:0005737">
    <property type="term" value="C:cytoplasm"/>
    <property type="evidence" value="ECO:0007669"/>
    <property type="project" value="TreeGrafter"/>
</dbReference>
<dbReference type="Pfam" id="PF01370">
    <property type="entry name" value="Epimerase"/>
    <property type="match status" value="1"/>
</dbReference>
<comment type="caution">
    <text evidence="2">The sequence shown here is derived from an EMBL/GenBank/DDBJ whole genome shotgun (WGS) entry which is preliminary data.</text>
</comment>
<dbReference type="PANTHER" id="PTHR48079">
    <property type="entry name" value="PROTEIN YEEZ"/>
    <property type="match status" value="1"/>
</dbReference>
<evidence type="ECO:0000313" key="2">
    <source>
        <dbReference type="EMBL" id="RON37857.1"/>
    </source>
</evidence>
<dbReference type="GO" id="GO:0004029">
    <property type="term" value="F:aldehyde dehydrogenase (NAD+) activity"/>
    <property type="evidence" value="ECO:0007669"/>
    <property type="project" value="TreeGrafter"/>
</dbReference>
<evidence type="ECO:0000313" key="3">
    <source>
        <dbReference type="Proteomes" id="UP000286351"/>
    </source>
</evidence>
<dbReference type="Gene3D" id="3.40.50.720">
    <property type="entry name" value="NAD(P)-binding Rossmann-like Domain"/>
    <property type="match status" value="1"/>
</dbReference>
<feature type="domain" description="NAD-dependent epimerase/dehydratase" evidence="1">
    <location>
        <begin position="4"/>
        <end position="214"/>
    </location>
</feature>
<dbReference type="RefSeq" id="WP_123366543.1">
    <property type="nucleotide sequence ID" value="NZ_MOBO01000013.1"/>
</dbReference>
<dbReference type="InterPro" id="IPR001509">
    <property type="entry name" value="Epimerase_deHydtase"/>
</dbReference>
<dbReference type="InterPro" id="IPR036291">
    <property type="entry name" value="NAD(P)-bd_dom_sf"/>
</dbReference>
<protein>
    <recommendedName>
        <fullName evidence="1">NAD-dependent epimerase/dehydratase domain-containing protein</fullName>
    </recommendedName>
</protein>
<dbReference type="EMBL" id="MOBO01000013">
    <property type="protein sequence ID" value="RON37857.1"/>
    <property type="molecule type" value="Genomic_DNA"/>
</dbReference>
<accession>A0A423JJG8</accession>
<dbReference type="SUPFAM" id="SSF51735">
    <property type="entry name" value="NAD(P)-binding Rossmann-fold domains"/>
    <property type="match status" value="1"/>
</dbReference>
<dbReference type="InterPro" id="IPR051783">
    <property type="entry name" value="NAD(P)-dependent_oxidoreduct"/>
</dbReference>
<dbReference type="Proteomes" id="UP000286351">
    <property type="component" value="Unassembled WGS sequence"/>
</dbReference>
<organism evidence="2 3">
    <name type="scientific">Pseudomonas brassicacearum</name>
    <dbReference type="NCBI Taxonomy" id="930166"/>
    <lineage>
        <taxon>Bacteria</taxon>
        <taxon>Pseudomonadati</taxon>
        <taxon>Pseudomonadota</taxon>
        <taxon>Gammaproteobacteria</taxon>
        <taxon>Pseudomonadales</taxon>
        <taxon>Pseudomonadaceae</taxon>
        <taxon>Pseudomonas</taxon>
    </lineage>
</organism>
<name>A0A423JJG8_9PSED</name>
<gene>
    <name evidence="2" type="ORF">BK664_15660</name>
</gene>
<dbReference type="PANTHER" id="PTHR48079:SF6">
    <property type="entry name" value="NAD(P)-BINDING DOMAIN-CONTAINING PROTEIN-RELATED"/>
    <property type="match status" value="1"/>
</dbReference>
<dbReference type="AlphaFoldDB" id="A0A423JJG8"/>
<sequence>MKTLIIGANGYLGSNIARELNAHGHAVSGLARSPELGMQMAASGVAPVAGTLTDLTALAEIANAFDAIVFTPVVPFEEEAPALGVLLAALEGTNKLFLFTSGTGVLSIPAREGQWVQESFSEDDPYVARHWLSMRVETENLVRAAATRGVRAIVMRPPQIWGHGGSKQIPAIFESVEKTGAACYVGAGLNLYTHVHVDDLARQYRLAIEKGVAGALYHAVAGEVNWRTLAEAVAEVMGCDTRSVSYEQGCEIWGEMYCDLFFGVSSRSRAVRARVDLGWVPTQFDIVEDIRNGSYRKAYRPCTKAPTKPSTNGLS</sequence>
<evidence type="ECO:0000259" key="1">
    <source>
        <dbReference type="Pfam" id="PF01370"/>
    </source>
</evidence>
<proteinExistence type="predicted"/>